<organism evidence="1 2">
    <name type="scientific">Sulfobacillus acidophilus</name>
    <dbReference type="NCBI Taxonomy" id="53633"/>
    <lineage>
        <taxon>Bacteria</taxon>
        <taxon>Bacillati</taxon>
        <taxon>Bacillota</taxon>
        <taxon>Clostridia</taxon>
        <taxon>Eubacteriales</taxon>
        <taxon>Clostridiales Family XVII. Incertae Sedis</taxon>
        <taxon>Sulfobacillus</taxon>
    </lineage>
</organism>
<evidence type="ECO:0000313" key="1">
    <source>
        <dbReference type="EMBL" id="PSR20711.1"/>
    </source>
</evidence>
<dbReference type="EMBL" id="PXYV01000053">
    <property type="protein sequence ID" value="PSR20711.1"/>
    <property type="molecule type" value="Genomic_DNA"/>
</dbReference>
<accession>A0A2T2WEP2</accession>
<sequence length="183" mass="20601">MRVIDRIANLILEDPLITANRLAHRLGYAEEKTVYYWLHKANFSGLTAFKKAVLHGQFLPQGTMAEEPGSLYGRLPITDEWTLDGQPIFRGDTFAVSGGSPAELIWRYSGPALPTILPQDLLVLARIDPNATSPWVVARTKTGVEVRMAITHSANFIAIHPITLQRDNQCRPLYQILQLIRHY</sequence>
<protein>
    <recommendedName>
        <fullName evidence="3">Peptidase S24/S26A/S26B/S26C domain-containing protein</fullName>
    </recommendedName>
</protein>
<comment type="caution">
    <text evidence="1">The sequence shown here is derived from an EMBL/GenBank/DDBJ whole genome shotgun (WGS) entry which is preliminary data.</text>
</comment>
<dbReference type="Proteomes" id="UP000241848">
    <property type="component" value="Unassembled WGS sequence"/>
</dbReference>
<name>A0A2T2WEP2_9FIRM</name>
<dbReference type="AlphaFoldDB" id="A0A2T2WEP2"/>
<evidence type="ECO:0000313" key="2">
    <source>
        <dbReference type="Proteomes" id="UP000241848"/>
    </source>
</evidence>
<gene>
    <name evidence="1" type="ORF">C7B45_13815</name>
</gene>
<reference evidence="1 2" key="1">
    <citation type="journal article" date="2014" name="BMC Genomics">
        <title>Comparison of environmental and isolate Sulfobacillus genomes reveals diverse carbon, sulfur, nitrogen, and hydrogen metabolisms.</title>
        <authorList>
            <person name="Justice N.B."/>
            <person name="Norman A."/>
            <person name="Brown C.T."/>
            <person name="Singh A."/>
            <person name="Thomas B.C."/>
            <person name="Banfield J.F."/>
        </authorList>
    </citation>
    <scope>NUCLEOTIDE SEQUENCE [LARGE SCALE GENOMIC DNA]</scope>
    <source>
        <strain evidence="1">AMDSBA3</strain>
    </source>
</reference>
<proteinExistence type="predicted"/>
<evidence type="ECO:0008006" key="3">
    <source>
        <dbReference type="Google" id="ProtNLM"/>
    </source>
</evidence>